<dbReference type="AlphaFoldDB" id="A0A517XQY9"/>
<dbReference type="Proteomes" id="UP000319576">
    <property type="component" value="Chromosome"/>
</dbReference>
<evidence type="ECO:0000313" key="2">
    <source>
        <dbReference type="EMBL" id="QDU19934.1"/>
    </source>
</evidence>
<protein>
    <submittedName>
        <fullName evidence="2">Uncharacterized protein</fullName>
    </submittedName>
</protein>
<evidence type="ECO:0000256" key="1">
    <source>
        <dbReference type="SAM" id="SignalP"/>
    </source>
</evidence>
<feature type="chain" id="PRO_5022096889" evidence="1">
    <location>
        <begin position="25"/>
        <end position="100"/>
    </location>
</feature>
<keyword evidence="1" id="KW-0732">Signal</keyword>
<dbReference type="EMBL" id="CP036273">
    <property type="protein sequence ID" value="QDU19934.1"/>
    <property type="molecule type" value="Genomic_DNA"/>
</dbReference>
<evidence type="ECO:0000313" key="3">
    <source>
        <dbReference type="Proteomes" id="UP000319576"/>
    </source>
</evidence>
<proteinExistence type="predicted"/>
<name>A0A517XQY9_9BACT</name>
<dbReference type="OrthoDB" id="291502at2"/>
<gene>
    <name evidence="2" type="ORF">ETAA1_18730</name>
</gene>
<organism evidence="2 3">
    <name type="scientific">Urbifossiella limnaea</name>
    <dbReference type="NCBI Taxonomy" id="2528023"/>
    <lineage>
        <taxon>Bacteria</taxon>
        <taxon>Pseudomonadati</taxon>
        <taxon>Planctomycetota</taxon>
        <taxon>Planctomycetia</taxon>
        <taxon>Gemmatales</taxon>
        <taxon>Gemmataceae</taxon>
        <taxon>Urbifossiella</taxon>
    </lineage>
</organism>
<reference evidence="2 3" key="1">
    <citation type="submission" date="2019-02" db="EMBL/GenBank/DDBJ databases">
        <title>Deep-cultivation of Planctomycetes and their phenomic and genomic characterization uncovers novel biology.</title>
        <authorList>
            <person name="Wiegand S."/>
            <person name="Jogler M."/>
            <person name="Boedeker C."/>
            <person name="Pinto D."/>
            <person name="Vollmers J."/>
            <person name="Rivas-Marin E."/>
            <person name="Kohn T."/>
            <person name="Peeters S.H."/>
            <person name="Heuer A."/>
            <person name="Rast P."/>
            <person name="Oberbeckmann S."/>
            <person name="Bunk B."/>
            <person name="Jeske O."/>
            <person name="Meyerdierks A."/>
            <person name="Storesund J.E."/>
            <person name="Kallscheuer N."/>
            <person name="Luecker S."/>
            <person name="Lage O.M."/>
            <person name="Pohl T."/>
            <person name="Merkel B.J."/>
            <person name="Hornburger P."/>
            <person name="Mueller R.-W."/>
            <person name="Bruemmer F."/>
            <person name="Labrenz M."/>
            <person name="Spormann A.M."/>
            <person name="Op den Camp H."/>
            <person name="Overmann J."/>
            <person name="Amann R."/>
            <person name="Jetten M.S.M."/>
            <person name="Mascher T."/>
            <person name="Medema M.H."/>
            <person name="Devos D.P."/>
            <person name="Kaster A.-K."/>
            <person name="Ovreas L."/>
            <person name="Rohde M."/>
            <person name="Galperin M.Y."/>
            <person name="Jogler C."/>
        </authorList>
    </citation>
    <scope>NUCLEOTIDE SEQUENCE [LARGE SCALE GENOMIC DNA]</scope>
    <source>
        <strain evidence="2 3">ETA_A1</strain>
    </source>
</reference>
<feature type="signal peptide" evidence="1">
    <location>
        <begin position="1"/>
        <end position="24"/>
    </location>
</feature>
<keyword evidence="3" id="KW-1185">Reference proteome</keyword>
<dbReference type="RefSeq" id="WP_145236667.1">
    <property type="nucleotide sequence ID" value="NZ_CP036273.1"/>
</dbReference>
<sequence precursor="true">MTRTFLAVAAGVALWTATAAPAAAQSSSPPLTQYSYYPYYYFPHSYWPANSPQWPEPRNHPYVRPPAYQAYPSFLEPGWRYELWNPMKYYRGNHFWLDQF</sequence>
<dbReference type="KEGG" id="uli:ETAA1_18730"/>
<accession>A0A517XQY9</accession>